<accession>A0ABP8F4S8</accession>
<keyword evidence="3" id="KW-1185">Reference proteome</keyword>
<feature type="region of interest" description="Disordered" evidence="1">
    <location>
        <begin position="74"/>
        <end position="96"/>
    </location>
</feature>
<dbReference type="Proteomes" id="UP001501417">
    <property type="component" value="Unassembled WGS sequence"/>
</dbReference>
<comment type="caution">
    <text evidence="2">The sequence shown here is derived from an EMBL/GenBank/DDBJ whole genome shotgun (WGS) entry which is preliminary data.</text>
</comment>
<dbReference type="EMBL" id="BAABGF010000052">
    <property type="protein sequence ID" value="GAA4294967.1"/>
    <property type="molecule type" value="Genomic_DNA"/>
</dbReference>
<sequence>MKRQVAGIVGAGAKPQHGVPVQQRLNNDHHVGLGDPGGCLDHHRLVELVDRPGHGVKPAHDRDGRHRPHTRIDGNGFDAGHRGHARQPGHGLFDEDVARPTRQPGRPRLGHHLHRQDAVPAQVEERLVNPHPLQPEHLGVDAGQDLLDRVGRRAVMIDVPVLRCRQGASVEFVVDRQRQCVDANHRGGNHIGREPLSQLGTRLGGARRPGDVADQAFVSGTVLAGDHHRLLHTGQPRQGGLDLAEFDAIPADLHLIVGASEVAQLPVGTPPHEVAGAIHARPGFAEGAGDES</sequence>
<evidence type="ECO:0000313" key="2">
    <source>
        <dbReference type="EMBL" id="GAA4294967.1"/>
    </source>
</evidence>
<evidence type="ECO:0000313" key="3">
    <source>
        <dbReference type="Proteomes" id="UP001501417"/>
    </source>
</evidence>
<name>A0ABP8F4S8_9MYCO</name>
<proteinExistence type="predicted"/>
<gene>
    <name evidence="2" type="ORF">GCM10023161_45060</name>
</gene>
<feature type="region of interest" description="Disordered" evidence="1">
    <location>
        <begin position="1"/>
        <end position="20"/>
    </location>
</feature>
<protein>
    <submittedName>
        <fullName evidence="2">Uncharacterized protein</fullName>
    </submittedName>
</protein>
<reference evidence="3" key="1">
    <citation type="journal article" date="2019" name="Int. J. Syst. Evol. Microbiol.">
        <title>The Global Catalogue of Microorganisms (GCM) 10K type strain sequencing project: providing services to taxonomists for standard genome sequencing and annotation.</title>
        <authorList>
            <consortium name="The Broad Institute Genomics Platform"/>
            <consortium name="The Broad Institute Genome Sequencing Center for Infectious Disease"/>
            <person name="Wu L."/>
            <person name="Ma J."/>
        </authorList>
    </citation>
    <scope>NUCLEOTIDE SEQUENCE [LARGE SCALE GENOMIC DNA]</scope>
    <source>
        <strain evidence="3">JCM 17782</strain>
    </source>
</reference>
<organism evidence="2 3">
    <name type="scientific">Mycobacterium paraffinicum</name>
    <dbReference type="NCBI Taxonomy" id="53378"/>
    <lineage>
        <taxon>Bacteria</taxon>
        <taxon>Bacillati</taxon>
        <taxon>Actinomycetota</taxon>
        <taxon>Actinomycetes</taxon>
        <taxon>Mycobacteriales</taxon>
        <taxon>Mycobacteriaceae</taxon>
        <taxon>Mycobacterium</taxon>
    </lineage>
</organism>
<evidence type="ECO:0000256" key="1">
    <source>
        <dbReference type="SAM" id="MobiDB-lite"/>
    </source>
</evidence>